<dbReference type="Gene3D" id="1.10.10.1550">
    <property type="entry name" value="ROS/MUCR transcriptional regulator protein"/>
    <property type="match status" value="1"/>
</dbReference>
<accession>A0A1P8QNA9</accession>
<comment type="similarity">
    <text evidence="1">Belongs to the ros/MucR family.</text>
</comment>
<dbReference type="InterPro" id="IPR008807">
    <property type="entry name" value="ROS_MUCR"/>
</dbReference>
<evidence type="ECO:0000313" key="4">
    <source>
        <dbReference type="Proteomes" id="UP000233769"/>
    </source>
</evidence>
<dbReference type="Pfam" id="PF05443">
    <property type="entry name" value="ROS_MUCR"/>
    <property type="match status" value="1"/>
</dbReference>
<reference evidence="4" key="1">
    <citation type="submission" date="2017-10" db="EMBL/GenBank/DDBJ databases">
        <authorList>
            <person name="Regsiter A."/>
            <person name="William W."/>
        </authorList>
    </citation>
    <scope>NUCLEOTIDE SEQUENCE [LARGE SCALE GENOMIC DNA]</scope>
</reference>
<dbReference type="InterPro" id="IPR041920">
    <property type="entry name" value="ROS/MUCR_sf"/>
</dbReference>
<feature type="region of interest" description="Disordered" evidence="2">
    <location>
        <begin position="130"/>
        <end position="177"/>
    </location>
</feature>
<organism evidence="3 4">
    <name type="scientific">Methylorubrum extorquens</name>
    <name type="common">Methylobacterium dichloromethanicum</name>
    <name type="synonym">Methylobacterium extorquens</name>
    <dbReference type="NCBI Taxonomy" id="408"/>
    <lineage>
        <taxon>Bacteria</taxon>
        <taxon>Pseudomonadati</taxon>
        <taxon>Pseudomonadota</taxon>
        <taxon>Alphaproteobacteria</taxon>
        <taxon>Hyphomicrobiales</taxon>
        <taxon>Methylobacteriaceae</taxon>
        <taxon>Methylorubrum</taxon>
    </lineage>
</organism>
<protein>
    <submittedName>
        <fullName evidence="3">Transcriptional regulator, Ros/MucR family</fullName>
    </submittedName>
</protein>
<gene>
    <name evidence="3" type="ORF">TK0001_0853</name>
</gene>
<dbReference type="GO" id="GO:0006355">
    <property type="term" value="P:regulation of DNA-templated transcription"/>
    <property type="evidence" value="ECO:0007669"/>
    <property type="project" value="InterPro"/>
</dbReference>
<name>A0A1P8QNA9_METEX</name>
<evidence type="ECO:0000256" key="2">
    <source>
        <dbReference type="SAM" id="MobiDB-lite"/>
    </source>
</evidence>
<dbReference type="EMBL" id="LT962688">
    <property type="protein sequence ID" value="SOR27455.1"/>
    <property type="molecule type" value="Genomic_DNA"/>
</dbReference>
<dbReference type="AlphaFoldDB" id="A0A1P8QNA9"/>
<dbReference type="GO" id="GO:0003677">
    <property type="term" value="F:DNA binding"/>
    <property type="evidence" value="ECO:0007669"/>
    <property type="project" value="InterPro"/>
</dbReference>
<dbReference type="Proteomes" id="UP000233769">
    <property type="component" value="Chromosome tk0001"/>
</dbReference>
<sequence length="177" mass="18979">MSETNQVTQHDRIELAADLVSAYVSNNSLPSPELAGLIVQVHAALVALSAPQAPKEEEVERATPAQIKKSITPDALISFIDGKPYKTLKRHLTTHGLDIDGYRRRYGLPADYPTVSSNYSAARSALAKDLGLGQQRRKSSAKAAEPVDEVVAEAAPEPRRKAAAGEGRKTGGRRKAA</sequence>
<dbReference type="RefSeq" id="WP_056117380.1">
    <property type="nucleotide sequence ID" value="NZ_CP019322.1"/>
</dbReference>
<evidence type="ECO:0000313" key="3">
    <source>
        <dbReference type="EMBL" id="SOR27455.1"/>
    </source>
</evidence>
<proteinExistence type="inferred from homology"/>
<evidence type="ECO:0000256" key="1">
    <source>
        <dbReference type="ARBA" id="ARBA00007031"/>
    </source>
</evidence>
<dbReference type="GO" id="GO:0008270">
    <property type="term" value="F:zinc ion binding"/>
    <property type="evidence" value="ECO:0007669"/>
    <property type="project" value="InterPro"/>
</dbReference>